<accession>A0A0M4LIP3</accession>
<dbReference type="RefSeq" id="WP_053944108.1">
    <property type="nucleotide sequence ID" value="NZ_CP010401.1"/>
</dbReference>
<evidence type="ECO:0008006" key="4">
    <source>
        <dbReference type="Google" id="ProtNLM"/>
    </source>
</evidence>
<proteinExistence type="predicted"/>
<dbReference type="EMBL" id="CP010401">
    <property type="protein sequence ID" value="ALE03580.1"/>
    <property type="molecule type" value="Genomic_DNA"/>
</dbReference>
<evidence type="ECO:0000256" key="1">
    <source>
        <dbReference type="SAM" id="MobiDB-lite"/>
    </source>
</evidence>
<sequence length="98" mass="11144">MRNGSNRVLDELAKLMTDAAGVVQDVRCEAETIFHTQVEKIINKLDLVSREEFEVVKEMVSKLYAENADLKNSLNNLEKQSYKRPKAASTKSRSSQKK</sequence>
<dbReference type="STRING" id="1318743.PU02_0766"/>
<feature type="compositionally biased region" description="Polar residues" evidence="1">
    <location>
        <begin position="89"/>
        <end position="98"/>
    </location>
</feature>
<feature type="region of interest" description="Disordered" evidence="1">
    <location>
        <begin position="74"/>
        <end position="98"/>
    </location>
</feature>
<dbReference type="Proteomes" id="UP000057213">
    <property type="component" value="Chromosome"/>
</dbReference>
<dbReference type="KEGG" id="banc:PU02_0766"/>
<dbReference type="PATRIC" id="fig|1318743.3.peg.780"/>
<dbReference type="InterPro" id="IPR007475">
    <property type="entry name" value="UbiK"/>
</dbReference>
<dbReference type="OrthoDB" id="7392124at2"/>
<reference evidence="2 3" key="1">
    <citation type="journal article" date="2015" name="Genome Announc.">
        <title>Complete Genome Sequence of Bartonella ancashensis Strain 20.00, Isolated from the Blood of a Patient with Verruga Peruana.</title>
        <authorList>
            <person name="Hang J."/>
            <person name="Mullins K.E."/>
            <person name="Clifford R.J."/>
            <person name="Onmus-Leone F."/>
            <person name="Yang Y."/>
            <person name="Jiang J."/>
            <person name="Leguia M."/>
            <person name="Kasper M.R."/>
            <person name="Maguina C."/>
            <person name="Lesho E.P."/>
            <person name="Jarman R.G."/>
            <person name="Richards A.L."/>
            <person name="Blazes D."/>
        </authorList>
    </citation>
    <scope>NUCLEOTIDE SEQUENCE [LARGE SCALE GENOMIC DNA]</scope>
    <source>
        <strain evidence="2 3">20.00</strain>
    </source>
</reference>
<organism evidence="2 3">
    <name type="scientific">Bartonella ancashensis</name>
    <dbReference type="NCBI Taxonomy" id="1318743"/>
    <lineage>
        <taxon>Bacteria</taxon>
        <taxon>Pseudomonadati</taxon>
        <taxon>Pseudomonadota</taxon>
        <taxon>Alphaproteobacteria</taxon>
        <taxon>Hyphomicrobiales</taxon>
        <taxon>Bartonellaceae</taxon>
        <taxon>Bartonella</taxon>
    </lineage>
</organism>
<dbReference type="Pfam" id="PF04380">
    <property type="entry name" value="BMFP"/>
    <property type="match status" value="1"/>
</dbReference>
<dbReference type="AlphaFoldDB" id="A0A0M4LIP3"/>
<keyword evidence="3" id="KW-1185">Reference proteome</keyword>
<evidence type="ECO:0000313" key="3">
    <source>
        <dbReference type="Proteomes" id="UP000057213"/>
    </source>
</evidence>
<gene>
    <name evidence="2" type="ORF">PU02_0766</name>
</gene>
<evidence type="ECO:0000313" key="2">
    <source>
        <dbReference type="EMBL" id="ALE03580.1"/>
    </source>
</evidence>
<protein>
    <recommendedName>
        <fullName evidence="4">Pyrroline-5-carboxylate reductase</fullName>
    </recommendedName>
</protein>
<name>A0A0M4LIP3_9HYPH</name>